<dbReference type="GO" id="GO:0005524">
    <property type="term" value="F:ATP binding"/>
    <property type="evidence" value="ECO:0007669"/>
    <property type="project" value="UniProtKB-KW"/>
</dbReference>
<evidence type="ECO:0000313" key="11">
    <source>
        <dbReference type="Proteomes" id="UP000446866"/>
    </source>
</evidence>
<evidence type="ECO:0000256" key="3">
    <source>
        <dbReference type="ARBA" id="ARBA00022840"/>
    </source>
</evidence>
<dbReference type="InterPro" id="IPR002078">
    <property type="entry name" value="Sigma_54_int"/>
</dbReference>
<reference evidence="10 11" key="1">
    <citation type="submission" date="2018-08" db="EMBL/GenBank/DDBJ databases">
        <title>Murine metabolic-syndrome-specific gut microbial biobank.</title>
        <authorList>
            <person name="Liu C."/>
        </authorList>
    </citation>
    <scope>NUCLEOTIDE SEQUENCE [LARGE SCALE GENOMIC DNA]</scope>
    <source>
        <strain evidence="10 11">28</strain>
    </source>
</reference>
<dbReference type="InterPro" id="IPR011006">
    <property type="entry name" value="CheY-like_superfamily"/>
</dbReference>
<dbReference type="PROSITE" id="PS50110">
    <property type="entry name" value="RESPONSE_REGULATORY"/>
    <property type="match status" value="1"/>
</dbReference>
<dbReference type="InterPro" id="IPR009057">
    <property type="entry name" value="Homeodomain-like_sf"/>
</dbReference>
<evidence type="ECO:0000256" key="5">
    <source>
        <dbReference type="ARBA" id="ARBA00023163"/>
    </source>
</evidence>
<name>A0A845QL01_9FIRM</name>
<dbReference type="PRINTS" id="PR01590">
    <property type="entry name" value="HTHFIS"/>
</dbReference>
<dbReference type="EMBL" id="QXWK01000035">
    <property type="protein sequence ID" value="NBH62770.1"/>
    <property type="molecule type" value="Genomic_DNA"/>
</dbReference>
<dbReference type="Proteomes" id="UP000446866">
    <property type="component" value="Unassembled WGS sequence"/>
</dbReference>
<dbReference type="SUPFAM" id="SSF46689">
    <property type="entry name" value="Homeodomain-like"/>
    <property type="match status" value="1"/>
</dbReference>
<dbReference type="InterPro" id="IPR027417">
    <property type="entry name" value="P-loop_NTPase"/>
</dbReference>
<dbReference type="InterPro" id="IPR003593">
    <property type="entry name" value="AAA+_ATPase"/>
</dbReference>
<dbReference type="InterPro" id="IPR002197">
    <property type="entry name" value="HTH_Fis"/>
</dbReference>
<evidence type="ECO:0000313" key="10">
    <source>
        <dbReference type="EMBL" id="NBH62770.1"/>
    </source>
</evidence>
<evidence type="ECO:0000256" key="2">
    <source>
        <dbReference type="ARBA" id="ARBA00022741"/>
    </source>
</evidence>
<dbReference type="SUPFAM" id="SSF52172">
    <property type="entry name" value="CheY-like"/>
    <property type="match status" value="1"/>
</dbReference>
<dbReference type="InterPro" id="IPR025944">
    <property type="entry name" value="Sigma_54_int_dom_CS"/>
</dbReference>
<dbReference type="RefSeq" id="WP_160203054.1">
    <property type="nucleotide sequence ID" value="NZ_QXWK01000035.1"/>
</dbReference>
<dbReference type="Gene3D" id="3.40.50.2300">
    <property type="match status" value="1"/>
</dbReference>
<dbReference type="PROSITE" id="PS00688">
    <property type="entry name" value="SIGMA54_INTERACT_3"/>
    <property type="match status" value="1"/>
</dbReference>
<dbReference type="SUPFAM" id="SSF52540">
    <property type="entry name" value="P-loop containing nucleoside triphosphate hydrolases"/>
    <property type="match status" value="1"/>
</dbReference>
<feature type="modified residue" description="4-aspartylphosphate" evidence="7">
    <location>
        <position position="55"/>
    </location>
</feature>
<dbReference type="SMART" id="SM00448">
    <property type="entry name" value="REC"/>
    <property type="match status" value="1"/>
</dbReference>
<comment type="caution">
    <text evidence="10">The sequence shown here is derived from an EMBL/GenBank/DDBJ whole genome shotgun (WGS) entry which is preliminary data.</text>
</comment>
<keyword evidence="11" id="KW-1185">Reference proteome</keyword>
<feature type="domain" description="Sigma-54 factor interaction" evidence="8">
    <location>
        <begin position="143"/>
        <end position="372"/>
    </location>
</feature>
<dbReference type="InterPro" id="IPR001789">
    <property type="entry name" value="Sig_transdc_resp-reg_receiver"/>
</dbReference>
<dbReference type="Pfam" id="PF00072">
    <property type="entry name" value="Response_reg"/>
    <property type="match status" value="1"/>
</dbReference>
<keyword evidence="2" id="KW-0547">Nucleotide-binding</keyword>
<dbReference type="CDD" id="cd00009">
    <property type="entry name" value="AAA"/>
    <property type="match status" value="1"/>
</dbReference>
<evidence type="ECO:0000256" key="1">
    <source>
        <dbReference type="ARBA" id="ARBA00018672"/>
    </source>
</evidence>
<dbReference type="PANTHER" id="PTHR32071:SF119">
    <property type="entry name" value="SIGMA L-DEPENDENT TRANSCRIPTIONAL REGULATOR YPLP-RELATED"/>
    <property type="match status" value="1"/>
</dbReference>
<comment type="function">
    <text evidence="6">May play the central regulatory role in sporulation. It may be an element of the effector pathway responsible for the activation of sporulation genes in response to nutritional stress. Spo0A may act in concert with spo0H (a sigma factor) to control the expression of some genes that are critical to the sporulation process.</text>
</comment>
<keyword evidence="7" id="KW-0597">Phosphoprotein</keyword>
<evidence type="ECO:0000256" key="7">
    <source>
        <dbReference type="PROSITE-ProRule" id="PRU00169"/>
    </source>
</evidence>
<dbReference type="PROSITE" id="PS00675">
    <property type="entry name" value="SIGMA54_INTERACT_1"/>
    <property type="match status" value="1"/>
</dbReference>
<evidence type="ECO:0000256" key="6">
    <source>
        <dbReference type="ARBA" id="ARBA00024867"/>
    </source>
</evidence>
<feature type="domain" description="Response regulatory" evidence="9">
    <location>
        <begin position="6"/>
        <end position="120"/>
    </location>
</feature>
<keyword evidence="5" id="KW-0804">Transcription</keyword>
<protein>
    <recommendedName>
        <fullName evidence="1">Stage 0 sporulation protein A homolog</fullName>
    </recommendedName>
</protein>
<dbReference type="InterPro" id="IPR025662">
    <property type="entry name" value="Sigma_54_int_dom_ATP-bd_1"/>
</dbReference>
<evidence type="ECO:0000256" key="4">
    <source>
        <dbReference type="ARBA" id="ARBA00023015"/>
    </source>
</evidence>
<organism evidence="10 11">
    <name type="scientific">Anaerotruncus colihominis</name>
    <dbReference type="NCBI Taxonomy" id="169435"/>
    <lineage>
        <taxon>Bacteria</taxon>
        <taxon>Bacillati</taxon>
        <taxon>Bacillota</taxon>
        <taxon>Clostridia</taxon>
        <taxon>Eubacteriales</taxon>
        <taxon>Oscillospiraceae</taxon>
        <taxon>Anaerotruncus</taxon>
    </lineage>
</organism>
<keyword evidence="3" id="KW-0067">ATP-binding</keyword>
<dbReference type="Gene3D" id="1.10.8.60">
    <property type="match status" value="1"/>
</dbReference>
<keyword evidence="4" id="KW-0805">Transcription regulation</keyword>
<dbReference type="Pfam" id="PF00158">
    <property type="entry name" value="Sigma54_activat"/>
    <property type="match status" value="1"/>
</dbReference>
<evidence type="ECO:0000259" key="9">
    <source>
        <dbReference type="PROSITE" id="PS50110"/>
    </source>
</evidence>
<dbReference type="AlphaFoldDB" id="A0A845QL01"/>
<dbReference type="Pfam" id="PF25601">
    <property type="entry name" value="AAA_lid_14"/>
    <property type="match status" value="1"/>
</dbReference>
<dbReference type="PANTHER" id="PTHR32071">
    <property type="entry name" value="TRANSCRIPTIONAL REGULATORY PROTEIN"/>
    <property type="match status" value="1"/>
</dbReference>
<dbReference type="Gene3D" id="3.40.50.300">
    <property type="entry name" value="P-loop containing nucleotide triphosphate hydrolases"/>
    <property type="match status" value="1"/>
</dbReference>
<dbReference type="Pfam" id="PF02954">
    <property type="entry name" value="HTH_8"/>
    <property type="match status" value="1"/>
</dbReference>
<dbReference type="InterPro" id="IPR058031">
    <property type="entry name" value="AAA_lid_NorR"/>
</dbReference>
<dbReference type="GO" id="GO:0000160">
    <property type="term" value="P:phosphorelay signal transduction system"/>
    <property type="evidence" value="ECO:0007669"/>
    <property type="project" value="InterPro"/>
</dbReference>
<dbReference type="GO" id="GO:0006355">
    <property type="term" value="P:regulation of DNA-templated transcription"/>
    <property type="evidence" value="ECO:0007669"/>
    <property type="project" value="InterPro"/>
</dbReference>
<dbReference type="GO" id="GO:0043565">
    <property type="term" value="F:sequence-specific DNA binding"/>
    <property type="evidence" value="ECO:0007669"/>
    <property type="project" value="InterPro"/>
</dbReference>
<accession>A0A845QL01</accession>
<proteinExistence type="predicted"/>
<dbReference type="FunFam" id="3.40.50.300:FF:000006">
    <property type="entry name" value="DNA-binding transcriptional regulator NtrC"/>
    <property type="match status" value="1"/>
</dbReference>
<sequence length="457" mass="51766">MKTGYNILIVDDELEYQKVVSMILSRKGYQTSTCSNGKEALAYLKDHEVNLVITDLRMPELSGEELIRTLTAENEDIDIIVMTAYGSIESAVDSIKYGAKDYFVKSSDLEELIMKVERLAKLKRLAEKSDILLRNQYEENVFLESKNPQYLRLLELCDRTADTNINVLLLGESGVGKEVFANYIHSKGSRRKEPFVPINCQSLPESVIESELFGHEKGSFTGAVAKRVGKFEEANFGTLFLDEIGDLPLGMQGKLLRVLESRKIERIGSNKSIDLDVRLICATNKSLEEEIAAGKFREDLLYRINTLTLIIPPIRQRKEDLEGLIEFFIRKTEAEQKKKIEHIDGQVMSMLLGYDYPGNVRELKNIIERMVALSDGGRITMDDLQQPLCGKLPKEPLFMGEQKALKEARADFEKYYIERALKSTEGNVTKCAVVLGITSRQLWNKLGEYGIDPKAVK</sequence>
<evidence type="ECO:0000259" key="8">
    <source>
        <dbReference type="PROSITE" id="PS50045"/>
    </source>
</evidence>
<dbReference type="Gene3D" id="1.10.10.60">
    <property type="entry name" value="Homeodomain-like"/>
    <property type="match status" value="1"/>
</dbReference>
<gene>
    <name evidence="10" type="ORF">D0435_14040</name>
</gene>
<dbReference type="CDD" id="cd00156">
    <property type="entry name" value="REC"/>
    <property type="match status" value="1"/>
</dbReference>
<dbReference type="SMART" id="SM00382">
    <property type="entry name" value="AAA"/>
    <property type="match status" value="1"/>
</dbReference>
<dbReference type="PROSITE" id="PS50045">
    <property type="entry name" value="SIGMA54_INTERACT_4"/>
    <property type="match status" value="1"/>
</dbReference>